<evidence type="ECO:0000313" key="11">
    <source>
        <dbReference type="EMBL" id="ADI15304.1"/>
    </source>
</evidence>
<evidence type="ECO:0000256" key="5">
    <source>
        <dbReference type="ARBA" id="ARBA00022746"/>
    </source>
</evidence>
<sequence length="502" mass="57207">MKKRIIVIGSGFGALGAAARLLAAGHDVVMFEKRDKLGGRAYVYELDGFKFDGGPTIVTAPFMFDDIFAAAGRRREDYFELVKCDPFYRIFDHQGRPFDYNDDEMFILREIHERNPADKEGYLRFIRATKAIFQKGFVELADKPFLSVWDMIKVAPDLIRLQSYKSVYQYASSFVEDEFLRRVFSFHPLLVGGNPFDTTSIYAMIHYLEREWGVWYAMGGTGAIVEGLRRLILELGGEIHLNTEVEQILVDTRGEKGAGKGERRVKGVRLPDGTVHLADAVVSNADVAYTYREMIPERYRRKYTNKKIDSMRYAMSLFVIYFGTKRRYLDTPLKHHNIILGERYKELLEDIFRNKVVAEDFSLYLHMPTYTDPSMAPPGCESFYVLSPVPHLGSGTDWRTAAKPYRDAIMRFLEDHYLPGLQDNLVVEHYIDPLHFKEVLNSHLGSAFSVEPILTQSAWFRPHNRSEDFANLYFVGAGTHPGAGLPGVLSSAKIVENLIGAA</sequence>
<evidence type="ECO:0000256" key="8">
    <source>
        <dbReference type="ARBA" id="ARBA00031986"/>
    </source>
</evidence>
<dbReference type="Proteomes" id="UP000000379">
    <property type="component" value="Chromosome"/>
</dbReference>
<evidence type="ECO:0000256" key="6">
    <source>
        <dbReference type="ARBA" id="ARBA00022827"/>
    </source>
</evidence>
<dbReference type="GO" id="GO:0016117">
    <property type="term" value="P:carotenoid biosynthetic process"/>
    <property type="evidence" value="ECO:0007669"/>
    <property type="project" value="UniProtKB-KW"/>
</dbReference>
<name>D7CRX6_TRURR</name>
<dbReference type="STRING" id="649638.Trad_2193"/>
<evidence type="ECO:0000256" key="2">
    <source>
        <dbReference type="ARBA" id="ARBA00004829"/>
    </source>
</evidence>
<dbReference type="InterPro" id="IPR002937">
    <property type="entry name" value="Amino_oxidase"/>
</dbReference>
<reference evidence="11 12" key="2">
    <citation type="journal article" date="2011" name="Stand. Genomic Sci.">
        <title>Complete genome sequence of Truepera radiovictrix type strain (RQ-24).</title>
        <authorList>
            <person name="Ivanova N."/>
            <person name="Rohde C."/>
            <person name="Munk C."/>
            <person name="Nolan M."/>
            <person name="Lucas S."/>
            <person name="Del Rio T.G."/>
            <person name="Tice H."/>
            <person name="Deshpande S."/>
            <person name="Cheng J.F."/>
            <person name="Tapia R."/>
            <person name="Han C."/>
            <person name="Goodwin L."/>
            <person name="Pitluck S."/>
            <person name="Liolios K."/>
            <person name="Mavromatis K."/>
            <person name="Mikhailova N."/>
            <person name="Pati A."/>
            <person name="Chen A."/>
            <person name="Palaniappan K."/>
            <person name="Land M."/>
            <person name="Hauser L."/>
            <person name="Chang Y.J."/>
            <person name="Jeffries C.D."/>
            <person name="Brambilla E."/>
            <person name="Rohde M."/>
            <person name="Goker M."/>
            <person name="Tindall B.J."/>
            <person name="Woyke T."/>
            <person name="Bristow J."/>
            <person name="Eisen J.A."/>
            <person name="Markowitz V."/>
            <person name="Hugenholtz P."/>
            <person name="Kyrpides N.C."/>
            <person name="Klenk H.P."/>
            <person name="Lapidus A."/>
        </authorList>
    </citation>
    <scope>NUCLEOTIDE SEQUENCE [LARGE SCALE GENOMIC DNA]</scope>
    <source>
        <strain evidence="12">DSM 17093 / CIP 108686 / LMG 22925 / RQ-24</strain>
    </source>
</reference>
<evidence type="ECO:0000256" key="3">
    <source>
        <dbReference type="ARBA" id="ARBA00006046"/>
    </source>
</evidence>
<comment type="cofactor">
    <cofactor evidence="1">
        <name>FAD</name>
        <dbReference type="ChEBI" id="CHEBI:57692"/>
    </cofactor>
</comment>
<dbReference type="KEGG" id="tra:Trad_2193"/>
<dbReference type="InterPro" id="IPR001763">
    <property type="entry name" value="Rhodanese-like_dom"/>
</dbReference>
<dbReference type="InterPro" id="IPR036188">
    <property type="entry name" value="FAD/NAD-bd_sf"/>
</dbReference>
<keyword evidence="7 9" id="KW-0560">Oxidoreductase</keyword>
<evidence type="ECO:0000256" key="9">
    <source>
        <dbReference type="RuleBase" id="RU362075"/>
    </source>
</evidence>
<dbReference type="AlphaFoldDB" id="D7CRX6"/>
<keyword evidence="12" id="KW-1185">Reference proteome</keyword>
<keyword evidence="5 9" id="KW-0125">Carotenoid biosynthesis</keyword>
<comment type="pathway">
    <text evidence="2 9">Carotenoid biosynthesis.</text>
</comment>
<protein>
    <recommendedName>
        <fullName evidence="8">Phytoene dehydrogenase</fullName>
    </recommendedName>
</protein>
<dbReference type="RefSeq" id="WP_013178668.1">
    <property type="nucleotide sequence ID" value="NC_014221.1"/>
</dbReference>
<dbReference type="InterPro" id="IPR008150">
    <property type="entry name" value="Phytoene_DH_bac_CS"/>
</dbReference>
<evidence type="ECO:0000256" key="7">
    <source>
        <dbReference type="ARBA" id="ARBA00023002"/>
    </source>
</evidence>
<dbReference type="InterPro" id="IPR014105">
    <property type="entry name" value="Carotenoid/retinoid_OxRdtase"/>
</dbReference>
<dbReference type="NCBIfam" id="TIGR02734">
    <property type="entry name" value="crtI_fam"/>
    <property type="match status" value="1"/>
</dbReference>
<evidence type="ECO:0000313" key="12">
    <source>
        <dbReference type="Proteomes" id="UP000000379"/>
    </source>
</evidence>
<feature type="domain" description="Rhodanese" evidence="10">
    <location>
        <begin position="5"/>
        <end position="58"/>
    </location>
</feature>
<reference evidence="12" key="1">
    <citation type="submission" date="2010-05" db="EMBL/GenBank/DDBJ databases">
        <title>The complete genome of Truepera radiovictris DSM 17093.</title>
        <authorList>
            <consortium name="US DOE Joint Genome Institute (JGI-PGF)"/>
            <person name="Lucas S."/>
            <person name="Copeland A."/>
            <person name="Lapidus A."/>
            <person name="Glavina del Rio T."/>
            <person name="Dalin E."/>
            <person name="Tice H."/>
            <person name="Bruce D."/>
            <person name="Goodwin L."/>
            <person name="Pitluck S."/>
            <person name="Kyrpides N."/>
            <person name="Mavromatis K."/>
            <person name="Ovchinnikova G."/>
            <person name="Munk A.C."/>
            <person name="Detter J.C."/>
            <person name="Han C."/>
            <person name="Tapia R."/>
            <person name="Land M."/>
            <person name="Hauser L."/>
            <person name="Markowitz V."/>
            <person name="Cheng J.-F."/>
            <person name="Hugenholtz P."/>
            <person name="Woyke T."/>
            <person name="Wu D."/>
            <person name="Tindall B."/>
            <person name="Pomrenke H.G."/>
            <person name="Brambilla E."/>
            <person name="Klenk H.-P."/>
            <person name="Eisen J.A."/>
        </authorList>
    </citation>
    <scope>NUCLEOTIDE SEQUENCE [LARGE SCALE GENOMIC DNA]</scope>
    <source>
        <strain evidence="12">DSM 17093 / CIP 108686 / LMG 22925 / RQ-24</strain>
    </source>
</reference>
<gene>
    <name evidence="11" type="ordered locus">Trad_2193</name>
</gene>
<evidence type="ECO:0000259" key="10">
    <source>
        <dbReference type="PROSITE" id="PS50206"/>
    </source>
</evidence>
<dbReference type="eggNOG" id="COG1233">
    <property type="taxonomic scope" value="Bacteria"/>
</dbReference>
<dbReference type="PROSITE" id="PS50206">
    <property type="entry name" value="RHODANESE_3"/>
    <property type="match status" value="1"/>
</dbReference>
<dbReference type="Pfam" id="PF01593">
    <property type="entry name" value="Amino_oxidase"/>
    <property type="match status" value="1"/>
</dbReference>
<evidence type="ECO:0000256" key="1">
    <source>
        <dbReference type="ARBA" id="ARBA00001974"/>
    </source>
</evidence>
<dbReference type="HOGENOM" id="CLU_019722_2_1_0"/>
<dbReference type="OrthoDB" id="9814556at2"/>
<evidence type="ECO:0000256" key="4">
    <source>
        <dbReference type="ARBA" id="ARBA00022630"/>
    </source>
</evidence>
<accession>D7CRX6</accession>
<dbReference type="PANTHER" id="PTHR43734:SF3">
    <property type="entry name" value="B-CAROTENE KETOLASE"/>
    <property type="match status" value="1"/>
</dbReference>
<keyword evidence="6" id="KW-0274">FAD</keyword>
<dbReference type="PROSITE" id="PS00982">
    <property type="entry name" value="PHYTOENE_DH"/>
    <property type="match status" value="1"/>
</dbReference>
<dbReference type="SUPFAM" id="SSF51905">
    <property type="entry name" value="FAD/NAD(P)-binding domain"/>
    <property type="match status" value="1"/>
</dbReference>
<dbReference type="Gene3D" id="3.50.50.60">
    <property type="entry name" value="FAD/NAD(P)-binding domain"/>
    <property type="match status" value="2"/>
</dbReference>
<keyword evidence="4" id="KW-0285">Flavoprotein</keyword>
<dbReference type="GO" id="GO:0016627">
    <property type="term" value="F:oxidoreductase activity, acting on the CH-CH group of donors"/>
    <property type="evidence" value="ECO:0007669"/>
    <property type="project" value="UniProtKB-ARBA"/>
</dbReference>
<proteinExistence type="inferred from homology"/>
<dbReference type="EMBL" id="CP002049">
    <property type="protein sequence ID" value="ADI15304.1"/>
    <property type="molecule type" value="Genomic_DNA"/>
</dbReference>
<dbReference type="PANTHER" id="PTHR43734">
    <property type="entry name" value="PHYTOENE DESATURASE"/>
    <property type="match status" value="1"/>
</dbReference>
<comment type="similarity">
    <text evidence="3 9">Belongs to the carotenoid/retinoid oxidoreductase family.</text>
</comment>
<organism evidence="11 12">
    <name type="scientific">Truepera radiovictrix (strain DSM 17093 / CIP 108686 / LMG 22925 / RQ-24)</name>
    <dbReference type="NCBI Taxonomy" id="649638"/>
    <lineage>
        <taxon>Bacteria</taxon>
        <taxon>Thermotogati</taxon>
        <taxon>Deinococcota</taxon>
        <taxon>Deinococci</taxon>
        <taxon>Trueperales</taxon>
        <taxon>Trueperaceae</taxon>
        <taxon>Truepera</taxon>
    </lineage>
</organism>